<proteinExistence type="predicted"/>
<keyword evidence="1" id="KW-0645">Protease</keyword>
<organism evidence="1 2">
    <name type="scientific">Desertifilum tharense IPPAS B-1220</name>
    <dbReference type="NCBI Taxonomy" id="1781255"/>
    <lineage>
        <taxon>Bacteria</taxon>
        <taxon>Bacillati</taxon>
        <taxon>Cyanobacteriota</taxon>
        <taxon>Cyanophyceae</taxon>
        <taxon>Desertifilales</taxon>
        <taxon>Desertifilaceae</taxon>
        <taxon>Desertifilum</taxon>
    </lineage>
</organism>
<reference evidence="1 2" key="1">
    <citation type="journal article" date="2016" name="Genome Announc.">
        <title>Draft Genome Sequence of the Thermotolerant Cyanobacterium Desertifilum sp. IPPAS B-1220.</title>
        <authorList>
            <person name="Mironov K.S."/>
            <person name="Sinetova M.A."/>
            <person name="Bolatkhan K."/>
            <person name="Zayadan B.K."/>
            <person name="Ustinova V.V."/>
            <person name="Kupriyanova E.V."/>
            <person name="Skrypnik A.N."/>
            <person name="Gogoleva N.E."/>
            <person name="Gogolev Y.V."/>
            <person name="Los D.A."/>
        </authorList>
    </citation>
    <scope>NUCLEOTIDE SEQUENCE [LARGE SCALE GENOMIC DNA]</scope>
    <source>
        <strain evidence="1 2">IPPAS B-1220</strain>
    </source>
</reference>
<name>A0ACD5GXK1_9CYAN</name>
<dbReference type="EMBL" id="CP182909">
    <property type="protein sequence ID" value="XPM65081.1"/>
    <property type="molecule type" value="Genomic_DNA"/>
</dbReference>
<keyword evidence="1" id="KW-0378">Hydrolase</keyword>
<keyword evidence="1" id="KW-0482">Metalloprotease</keyword>
<gene>
    <name evidence="1" type="ORF">BH720_004360</name>
</gene>
<sequence length="236" mass="26879">MDKFVNQYLSYLIAHEVGHTLGLRHNFHGSTLLAPEELNNLEMTRTRGMVSSVMDYVPVNLVPPGVEQGDYFPVIVGPYDRWAIEYGYKPFNAPNPVAELPYLRQIAQRSGEPELAYAADEDTLAGLDPAANWYDLSNNMLVYSQWQLENAQAMWSRLNRRTPIAGESYSEMRDMFHAVFVYYFQHAMNISLYVGGQSFSRNFAGDGRLPFEAISATKQRQALQTLNQYVFAVRCV</sequence>
<evidence type="ECO:0000313" key="2">
    <source>
        <dbReference type="Proteomes" id="UP000095472"/>
    </source>
</evidence>
<evidence type="ECO:0000313" key="1">
    <source>
        <dbReference type="EMBL" id="XPM65081.1"/>
    </source>
</evidence>
<protein>
    <submittedName>
        <fullName evidence="1">Zinc-dependent metalloprotease</fullName>
    </submittedName>
</protein>
<keyword evidence="2" id="KW-1185">Reference proteome</keyword>
<accession>A0ACD5GXK1</accession>
<dbReference type="Proteomes" id="UP000095472">
    <property type="component" value="Chromosome"/>
</dbReference>